<dbReference type="Gene3D" id="3.30.70.20">
    <property type="match status" value="1"/>
</dbReference>
<dbReference type="GO" id="GO:0005506">
    <property type="term" value="F:iron ion binding"/>
    <property type="evidence" value="ECO:0007669"/>
    <property type="project" value="UniProtKB-UniRule"/>
</dbReference>
<dbReference type="PRINTS" id="PR00352">
    <property type="entry name" value="3FE4SFRDOXIN"/>
</dbReference>
<evidence type="ECO:0000256" key="4">
    <source>
        <dbReference type="ARBA" id="ARBA00022982"/>
    </source>
</evidence>
<evidence type="ECO:0000256" key="5">
    <source>
        <dbReference type="ARBA" id="ARBA00023004"/>
    </source>
</evidence>
<organism evidence="9 10">
    <name type="scientific">Streptomyces monashensis</name>
    <dbReference type="NCBI Taxonomy" id="1678012"/>
    <lineage>
        <taxon>Bacteria</taxon>
        <taxon>Bacillati</taxon>
        <taxon>Actinomycetota</taxon>
        <taxon>Actinomycetes</taxon>
        <taxon>Kitasatosporales</taxon>
        <taxon>Streptomycetaceae</taxon>
        <taxon>Streptomyces</taxon>
    </lineage>
</organism>
<dbReference type="GO" id="GO:0051538">
    <property type="term" value="F:3 iron, 4 sulfur cluster binding"/>
    <property type="evidence" value="ECO:0007669"/>
    <property type="project" value="UniProtKB-KW"/>
</dbReference>
<evidence type="ECO:0000256" key="2">
    <source>
        <dbReference type="ARBA" id="ARBA00022448"/>
    </source>
</evidence>
<proteinExistence type="predicted"/>
<reference evidence="9 10" key="1">
    <citation type="submission" date="2016-10" db="EMBL/GenBank/DDBJ databases">
        <title>Genome sequence of Streptomyces sp. MUSC 1.</title>
        <authorList>
            <person name="Lee L.-H."/>
            <person name="Ser H.-L."/>
            <person name="Law J.W.-F."/>
        </authorList>
    </citation>
    <scope>NUCLEOTIDE SEQUENCE [LARGE SCALE GENOMIC DNA]</scope>
    <source>
        <strain evidence="9 10">MUSC 1</strain>
    </source>
</reference>
<accession>A0A1S2PCV3</accession>
<evidence type="ECO:0000256" key="8">
    <source>
        <dbReference type="RuleBase" id="RU368020"/>
    </source>
</evidence>
<protein>
    <recommendedName>
        <fullName evidence="8">Ferredoxin</fullName>
    </recommendedName>
</protein>
<name>A0A1S2PCV3_9ACTN</name>
<keyword evidence="3 8" id="KW-0479">Metal-binding</keyword>
<dbReference type="InterPro" id="IPR051269">
    <property type="entry name" value="Fe-S_cluster_ET"/>
</dbReference>
<dbReference type="EMBL" id="MLYO01000083">
    <property type="protein sequence ID" value="OIJ91611.1"/>
    <property type="molecule type" value="Genomic_DNA"/>
</dbReference>
<comment type="cofactor">
    <cofactor evidence="1">
        <name>[3Fe-4S] cluster</name>
        <dbReference type="ChEBI" id="CHEBI:21137"/>
    </cofactor>
</comment>
<evidence type="ECO:0000313" key="10">
    <source>
        <dbReference type="Proteomes" id="UP000179642"/>
    </source>
</evidence>
<comment type="caution">
    <text evidence="9">The sequence shown here is derived from an EMBL/GenBank/DDBJ whole genome shotgun (WGS) entry which is preliminary data.</text>
</comment>
<dbReference type="SUPFAM" id="SSF54862">
    <property type="entry name" value="4Fe-4S ferredoxins"/>
    <property type="match status" value="1"/>
</dbReference>
<evidence type="ECO:0000256" key="7">
    <source>
        <dbReference type="ARBA" id="ARBA00023291"/>
    </source>
</evidence>
<keyword evidence="4 8" id="KW-0249">Electron transport</keyword>
<dbReference type="Proteomes" id="UP000179642">
    <property type="component" value="Unassembled WGS sequence"/>
</dbReference>
<dbReference type="InterPro" id="IPR001080">
    <property type="entry name" value="3Fe4S_ferredoxin"/>
</dbReference>
<dbReference type="AlphaFoldDB" id="A0A1S2PCV3"/>
<keyword evidence="6 8" id="KW-0411">Iron-sulfur</keyword>
<evidence type="ECO:0000256" key="6">
    <source>
        <dbReference type="ARBA" id="ARBA00023014"/>
    </source>
</evidence>
<keyword evidence="2 8" id="KW-0813">Transport</keyword>
<dbReference type="OrthoDB" id="9803319at2"/>
<keyword evidence="10" id="KW-1185">Reference proteome</keyword>
<dbReference type="PANTHER" id="PTHR36923:SF3">
    <property type="entry name" value="FERREDOXIN"/>
    <property type="match status" value="1"/>
</dbReference>
<dbReference type="Pfam" id="PF13370">
    <property type="entry name" value="Fer4_13"/>
    <property type="match status" value="1"/>
</dbReference>
<gene>
    <name evidence="9" type="ORF">BIV23_39655</name>
</gene>
<dbReference type="PANTHER" id="PTHR36923">
    <property type="entry name" value="FERREDOXIN"/>
    <property type="match status" value="1"/>
</dbReference>
<comment type="function">
    <text evidence="8">Ferredoxins are iron-sulfur proteins that transfer electrons in a wide variety of metabolic reactions.</text>
</comment>
<evidence type="ECO:0000256" key="1">
    <source>
        <dbReference type="ARBA" id="ARBA00001927"/>
    </source>
</evidence>
<keyword evidence="7" id="KW-0003">3Fe-4S</keyword>
<keyword evidence="5 8" id="KW-0408">Iron</keyword>
<sequence>MKITVDEVKCQNHGLCAISAPDHFELDADGKLTYQETFDEENLDAIEDAIDSCPLQAIVMDRDAA</sequence>
<dbReference type="GO" id="GO:0009055">
    <property type="term" value="F:electron transfer activity"/>
    <property type="evidence" value="ECO:0007669"/>
    <property type="project" value="UniProtKB-UniRule"/>
</dbReference>
<dbReference type="RefSeq" id="WP_071385850.1">
    <property type="nucleotide sequence ID" value="NZ_MLYO01000083.1"/>
</dbReference>
<evidence type="ECO:0000256" key="3">
    <source>
        <dbReference type="ARBA" id="ARBA00022723"/>
    </source>
</evidence>
<evidence type="ECO:0000313" key="9">
    <source>
        <dbReference type="EMBL" id="OIJ91611.1"/>
    </source>
</evidence>